<feature type="region of interest" description="Disordered" evidence="10">
    <location>
        <begin position="106"/>
        <end position="157"/>
    </location>
</feature>
<dbReference type="RefSeq" id="XP_025338998.1">
    <property type="nucleotide sequence ID" value="XM_025479525.1"/>
</dbReference>
<evidence type="ECO:0000259" key="11">
    <source>
        <dbReference type="PROSITE" id="PS50157"/>
    </source>
</evidence>
<evidence type="ECO:0000256" key="3">
    <source>
        <dbReference type="ARBA" id="ARBA00022771"/>
    </source>
</evidence>
<evidence type="ECO:0000256" key="2">
    <source>
        <dbReference type="ARBA" id="ARBA00022723"/>
    </source>
</evidence>
<dbReference type="EMBL" id="PKFP01000008">
    <property type="protein sequence ID" value="PVH18058.1"/>
    <property type="molecule type" value="Genomic_DNA"/>
</dbReference>
<feature type="region of interest" description="Disordered" evidence="10">
    <location>
        <begin position="235"/>
        <end position="281"/>
    </location>
</feature>
<keyword evidence="3 8" id="KW-0863">Zinc-finger</keyword>
<evidence type="ECO:0000256" key="6">
    <source>
        <dbReference type="ARBA" id="ARBA00023163"/>
    </source>
</evidence>
<feature type="domain" description="C2H2-type" evidence="11">
    <location>
        <begin position="87"/>
        <end position="117"/>
    </location>
</feature>
<keyword evidence="4" id="KW-0862">Zinc</keyword>
<dbReference type="GO" id="GO:0006357">
    <property type="term" value="P:regulation of transcription by RNA polymerase II"/>
    <property type="evidence" value="ECO:0007669"/>
    <property type="project" value="TreeGrafter"/>
</dbReference>
<evidence type="ECO:0000256" key="8">
    <source>
        <dbReference type="PROSITE-ProRule" id="PRU00042"/>
    </source>
</evidence>
<keyword evidence="2" id="KW-0479">Metal-binding</keyword>
<feature type="domain" description="C2H2-type" evidence="11">
    <location>
        <begin position="3"/>
        <end position="30"/>
    </location>
</feature>
<dbReference type="GO" id="GO:0008270">
    <property type="term" value="F:zinc ion binding"/>
    <property type="evidence" value="ECO:0007669"/>
    <property type="project" value="UniProtKB-KW"/>
</dbReference>
<dbReference type="PANTHER" id="PTHR46179">
    <property type="entry name" value="ZINC FINGER PROTEIN"/>
    <property type="match status" value="1"/>
</dbReference>
<dbReference type="SUPFAM" id="SSF57667">
    <property type="entry name" value="beta-beta-alpha zinc fingers"/>
    <property type="match status" value="2"/>
</dbReference>
<evidence type="ECO:0000313" key="13">
    <source>
        <dbReference type="Proteomes" id="UP000244406"/>
    </source>
</evidence>
<feature type="compositionally biased region" description="Basic and acidic residues" evidence="10">
    <location>
        <begin position="240"/>
        <end position="249"/>
    </location>
</feature>
<feature type="compositionally biased region" description="Low complexity" evidence="10">
    <location>
        <begin position="115"/>
        <end position="131"/>
    </location>
</feature>
<evidence type="ECO:0000256" key="9">
    <source>
        <dbReference type="SAM" id="Coils"/>
    </source>
</evidence>
<keyword evidence="13" id="KW-1185">Reference proteome</keyword>
<comment type="caution">
    <text evidence="12">The sequence shown here is derived from an EMBL/GenBank/DDBJ whole genome shotgun (WGS) entry which is preliminary data.</text>
</comment>
<dbReference type="InterPro" id="IPR051061">
    <property type="entry name" value="Zinc_finger_trans_reg"/>
</dbReference>
<feature type="domain" description="C2H2-type" evidence="11">
    <location>
        <begin position="189"/>
        <end position="218"/>
    </location>
</feature>
<dbReference type="AlphaFoldDB" id="A0A2V1AJJ8"/>
<dbReference type="VEuPathDB" id="FungiDB:CXQ87_000973"/>
<dbReference type="InterPro" id="IPR013087">
    <property type="entry name" value="Znf_C2H2_type"/>
</dbReference>
<evidence type="ECO:0000256" key="7">
    <source>
        <dbReference type="ARBA" id="ARBA00023242"/>
    </source>
</evidence>
<name>A0A2V1AJJ8_9ASCO</name>
<evidence type="ECO:0000256" key="1">
    <source>
        <dbReference type="ARBA" id="ARBA00004123"/>
    </source>
</evidence>
<dbReference type="Pfam" id="PF00096">
    <property type="entry name" value="zf-C2H2"/>
    <property type="match status" value="3"/>
</dbReference>
<organism evidence="12 13">
    <name type="scientific">Candidozyma duobushaemuli</name>
    <dbReference type="NCBI Taxonomy" id="1231522"/>
    <lineage>
        <taxon>Eukaryota</taxon>
        <taxon>Fungi</taxon>
        <taxon>Dikarya</taxon>
        <taxon>Ascomycota</taxon>
        <taxon>Saccharomycotina</taxon>
        <taxon>Pichiomycetes</taxon>
        <taxon>Metschnikowiaceae</taxon>
        <taxon>Candidozyma</taxon>
    </lineage>
</organism>
<evidence type="ECO:0000313" key="12">
    <source>
        <dbReference type="EMBL" id="PVH18058.1"/>
    </source>
</evidence>
<keyword evidence="7" id="KW-0539">Nucleus</keyword>
<evidence type="ECO:0000256" key="4">
    <source>
        <dbReference type="ARBA" id="ARBA00022833"/>
    </source>
</evidence>
<dbReference type="PROSITE" id="PS50157">
    <property type="entry name" value="ZINC_FINGER_C2H2_2"/>
    <property type="match status" value="3"/>
</dbReference>
<protein>
    <recommendedName>
        <fullName evidence="11">C2H2-type domain-containing protein</fullName>
    </recommendedName>
</protein>
<evidence type="ECO:0000256" key="5">
    <source>
        <dbReference type="ARBA" id="ARBA00023015"/>
    </source>
</evidence>
<evidence type="ECO:0000256" key="10">
    <source>
        <dbReference type="SAM" id="MobiDB-lite"/>
    </source>
</evidence>
<dbReference type="Proteomes" id="UP000244406">
    <property type="component" value="Unassembled WGS sequence"/>
</dbReference>
<accession>A0A2V1AJJ8</accession>
<dbReference type="InterPro" id="IPR036236">
    <property type="entry name" value="Znf_C2H2_sf"/>
</dbReference>
<proteinExistence type="predicted"/>
<dbReference type="PROSITE" id="PS00028">
    <property type="entry name" value="ZINC_FINGER_C2H2_1"/>
    <property type="match status" value="5"/>
</dbReference>
<dbReference type="GeneID" id="37000974"/>
<feature type="compositionally biased region" description="Basic and acidic residues" evidence="10">
    <location>
        <begin position="140"/>
        <end position="157"/>
    </location>
</feature>
<keyword evidence="6" id="KW-0804">Transcription</keyword>
<dbReference type="PANTHER" id="PTHR46179:SF13">
    <property type="entry name" value="C2H2-TYPE DOMAIN-CONTAINING PROTEIN"/>
    <property type="match status" value="1"/>
</dbReference>
<dbReference type="Gene3D" id="3.30.160.60">
    <property type="entry name" value="Classic Zinc Finger"/>
    <property type="match status" value="3"/>
</dbReference>
<reference evidence="12 13" key="1">
    <citation type="submission" date="2017-12" db="EMBL/GenBank/DDBJ databases">
        <title>Genome Sequence of the Amphotericin B-resistant Candida duobushaemulonii strain, B09383.</title>
        <authorList>
            <person name="Chow N.A."/>
            <person name="Gade L."/>
            <person name="Batra D."/>
            <person name="Rowe L.A."/>
            <person name="Loparev V.N."/>
            <person name="Litvintseva A.P."/>
        </authorList>
    </citation>
    <scope>NUCLEOTIDE SEQUENCE [LARGE SCALE GENOMIC DNA]</scope>
    <source>
        <strain evidence="12 13">B09383</strain>
    </source>
</reference>
<feature type="coiled-coil region" evidence="9">
    <location>
        <begin position="203"/>
        <end position="235"/>
    </location>
</feature>
<feature type="compositionally biased region" description="Polar residues" evidence="10">
    <location>
        <begin position="259"/>
        <end position="271"/>
    </location>
</feature>
<comment type="subcellular location">
    <subcellularLocation>
        <location evidence="1">Nucleus</location>
    </subcellularLocation>
</comment>
<sequence length="294" mass="33698">MRFQCKICGKGVIDAQRLRRHELTHTKKHKCPYDDCNEAFYHHISYKHHIESVHEKVTVCDVCNRRFQNKVLLAKHKLKEHGEGQTFTCSHPGCFSTFVAERSLKDHVRKEHQKSNNSADSDSTSAMNNNDKVPPTVENEVSKGDANGSHEKVESTSIDKRVKEAAIDVGELSGASIISLMSGNFKEKYKCPRPGCGRLFERKHAYEKHLEKHEKERERAEKKLLELEMEEQLAEDFDEVKENSDHFSDLDESDLIDNESAQENLSDSDSSLAEEIDERQNELDMLIAEQMQGI</sequence>
<dbReference type="SMART" id="SM00355">
    <property type="entry name" value="ZnF_C2H2"/>
    <property type="match status" value="5"/>
</dbReference>
<keyword evidence="5" id="KW-0805">Transcription regulation</keyword>
<keyword evidence="9" id="KW-0175">Coiled coil</keyword>
<gene>
    <name evidence="12" type="ORF">CXQ87_000973</name>
</gene>
<dbReference type="GO" id="GO:0005634">
    <property type="term" value="C:nucleus"/>
    <property type="evidence" value="ECO:0007669"/>
    <property type="project" value="UniProtKB-SubCell"/>
</dbReference>